<feature type="binding site" evidence="12">
    <location>
        <position position="284"/>
    </location>
    <ligand>
        <name>[4Fe-4S] cluster</name>
        <dbReference type="ChEBI" id="CHEBI:49883"/>
    </ligand>
</feature>
<keyword evidence="9 11" id="KW-0238">DNA-binding</keyword>
<keyword evidence="6 11" id="KW-0479">Metal-binding</keyword>
<comment type="function">
    <text evidence="11">Regulatory subunit of the DNA primase complex and component of the DNA polymerase alpha complex (also known as the alpha DNA polymerase-primase complex) which play an essential role in the initiation of DNA synthesis. The primase subunit of the polymerase alpha complex initiates DNA synthesis by oligomerising short RNA primers on both leading and lagging strands.</text>
</comment>
<evidence type="ECO:0000256" key="12">
    <source>
        <dbReference type="PIRSR" id="PIRSR009449-1"/>
    </source>
</evidence>
<evidence type="ECO:0000256" key="7">
    <source>
        <dbReference type="ARBA" id="ARBA00023004"/>
    </source>
</evidence>
<dbReference type="Ensembl" id="ENSNNAT00000025166.1">
    <property type="protein sequence ID" value="ENSNNAP00000024002.1"/>
    <property type="gene ID" value="ENSNNAG00000015785.1"/>
</dbReference>
<evidence type="ECO:0000256" key="5">
    <source>
        <dbReference type="ARBA" id="ARBA00022705"/>
    </source>
</evidence>
<dbReference type="GeneTree" id="ENSGT00390000009790"/>
<evidence type="ECO:0000256" key="2">
    <source>
        <dbReference type="ARBA" id="ARBA00019038"/>
    </source>
</evidence>
<dbReference type="GO" id="GO:0003899">
    <property type="term" value="F:DNA-directed RNA polymerase activity"/>
    <property type="evidence" value="ECO:0007669"/>
    <property type="project" value="Ensembl"/>
</dbReference>
<evidence type="ECO:0000256" key="8">
    <source>
        <dbReference type="ARBA" id="ARBA00023014"/>
    </source>
</evidence>
<keyword evidence="5 11" id="KW-0235">DNA replication</keyword>
<evidence type="ECO:0000256" key="10">
    <source>
        <dbReference type="ARBA" id="ARBA00061902"/>
    </source>
</evidence>
<dbReference type="Pfam" id="PF26466">
    <property type="entry name" value="DNA_primase_lrg_N"/>
    <property type="match status" value="1"/>
</dbReference>
<proteinExistence type="inferred from homology"/>
<keyword evidence="3 11" id="KW-0004">4Fe-4S</keyword>
<evidence type="ECO:0000256" key="11">
    <source>
        <dbReference type="PIRNR" id="PIRNR009449"/>
    </source>
</evidence>
<dbReference type="InterPro" id="IPR007238">
    <property type="entry name" value="DNA_primase_lsu_euk/arc"/>
</dbReference>
<comment type="similarity">
    <text evidence="1 11">Belongs to the eukaryotic-type primase large subunit family.</text>
</comment>
<sequence length="504" mass="58294">MQFSSNVKRGVLKLGDKQESYRLSVQFYLQPPTENISLMEFESFACDRLKLLKAVENLGVSYVKGDASYQDKLESELRHLKFPYRALTEDDYDARRKDHISHFILRLAYCQSEELKRWFIQQEMDLFRYRFNQLSHSLVEKFLQYANLGYDILPETEKLNMENKLIDANPGISELKNNVFYKVPFSDAADLVRVRKVYLLVGYACVPQQEFVTIVLNSYRTKLSKALALTARSLPMVQTDERLQPLLNHLSHAYVGPDYNIENAMGKISLEQIDALSVKSFPLCMRQLHKALRDNHHLRHGGRMQYGLFLKGIGLTLEQALKFWKSEFIRGKVDADKFDKGYVYNIRHSYGKEGKRTDYTPYSCMKIILSNLPGQGDYHGCPFRHSDPELLKQKLQSYKIPPSGIGQILDLVKGMHYQLACQKYFELTHDVKEIGFSLSHPNQYFIESQQLLGVTKEIKKDERQLESAQLKHSSRTPADIPTTSSLSATEEMELEGLEDYFADD</sequence>
<dbReference type="FunFam" id="1.20.930.80:FF:000001">
    <property type="entry name" value="DNA primase large subunit"/>
    <property type="match status" value="1"/>
</dbReference>
<evidence type="ECO:0000256" key="9">
    <source>
        <dbReference type="ARBA" id="ARBA00023125"/>
    </source>
</evidence>
<dbReference type="Gene3D" id="1.20.930.80">
    <property type="match status" value="1"/>
</dbReference>
<evidence type="ECO:0000313" key="15">
    <source>
        <dbReference type="Ensembl" id="ENSNNAP00000024002.1"/>
    </source>
</evidence>
<keyword evidence="4 11" id="KW-0639">Primosome</keyword>
<dbReference type="PANTHER" id="PTHR10537:SF3">
    <property type="entry name" value="DNA PRIMASE LARGE SUBUNIT"/>
    <property type="match status" value="1"/>
</dbReference>
<dbReference type="Pfam" id="PF04104">
    <property type="entry name" value="DNA_primase_lrg"/>
    <property type="match status" value="1"/>
</dbReference>
<feature type="binding site" evidence="12">
    <location>
        <position position="381"/>
    </location>
    <ligand>
        <name>[4Fe-4S] cluster</name>
        <dbReference type="ChEBI" id="CHEBI:49883"/>
    </ligand>
</feature>
<evidence type="ECO:0000256" key="4">
    <source>
        <dbReference type="ARBA" id="ARBA00022515"/>
    </source>
</evidence>
<feature type="region of interest" description="Disordered" evidence="13">
    <location>
        <begin position="463"/>
        <end position="489"/>
    </location>
</feature>
<evidence type="ECO:0000256" key="6">
    <source>
        <dbReference type="ARBA" id="ARBA00022723"/>
    </source>
</evidence>
<reference evidence="15" key="2">
    <citation type="submission" date="2025-09" db="UniProtKB">
        <authorList>
            <consortium name="Ensembl"/>
        </authorList>
    </citation>
    <scope>IDENTIFICATION</scope>
</reference>
<feature type="binding site" evidence="12">
    <location>
        <position position="421"/>
    </location>
    <ligand>
        <name>[4Fe-4S] cluster</name>
        <dbReference type="ChEBI" id="CHEBI:49883"/>
    </ligand>
</feature>
<evidence type="ECO:0000259" key="14">
    <source>
        <dbReference type="Pfam" id="PF04104"/>
    </source>
</evidence>
<dbReference type="AlphaFoldDB" id="A0A8C6Y3H8"/>
<feature type="domain" description="DNA primase large subunit C-terminal" evidence="14">
    <location>
        <begin position="275"/>
        <end position="445"/>
    </location>
</feature>
<dbReference type="GO" id="GO:0071667">
    <property type="term" value="F:DNA/RNA hybrid binding"/>
    <property type="evidence" value="ECO:0007669"/>
    <property type="project" value="Ensembl"/>
</dbReference>
<keyword evidence="8 11" id="KW-0411">Iron-sulfur</keyword>
<dbReference type="PIRSF" id="PIRSF009449">
    <property type="entry name" value="DNA_primase_large_subunit"/>
    <property type="match status" value="1"/>
</dbReference>
<feature type="binding site" evidence="12">
    <location>
        <position position="364"/>
    </location>
    <ligand>
        <name>[4Fe-4S] cluster</name>
        <dbReference type="ChEBI" id="CHEBI:49883"/>
    </ligand>
</feature>
<reference evidence="15" key="1">
    <citation type="submission" date="2025-08" db="UniProtKB">
        <authorList>
            <consortium name="Ensembl"/>
        </authorList>
    </citation>
    <scope>IDENTIFICATION</scope>
</reference>
<organism evidence="15 16">
    <name type="scientific">Naja naja</name>
    <name type="common">Indian cobra</name>
    <dbReference type="NCBI Taxonomy" id="35670"/>
    <lineage>
        <taxon>Eukaryota</taxon>
        <taxon>Metazoa</taxon>
        <taxon>Chordata</taxon>
        <taxon>Craniata</taxon>
        <taxon>Vertebrata</taxon>
        <taxon>Euteleostomi</taxon>
        <taxon>Lepidosauria</taxon>
        <taxon>Squamata</taxon>
        <taxon>Bifurcata</taxon>
        <taxon>Unidentata</taxon>
        <taxon>Episquamata</taxon>
        <taxon>Toxicofera</taxon>
        <taxon>Serpentes</taxon>
        <taxon>Colubroidea</taxon>
        <taxon>Elapidae</taxon>
        <taxon>Elapinae</taxon>
        <taxon>Naja</taxon>
    </lineage>
</organism>
<dbReference type="InterPro" id="IPR058560">
    <property type="entry name" value="DNA_primase_C"/>
</dbReference>
<dbReference type="CDD" id="cd07322">
    <property type="entry name" value="PriL_PriS_Eukaryotic"/>
    <property type="match status" value="1"/>
</dbReference>
<dbReference type="GO" id="GO:0051539">
    <property type="term" value="F:4 iron, 4 sulfur cluster binding"/>
    <property type="evidence" value="ECO:0007669"/>
    <property type="project" value="UniProtKB-UniRule"/>
</dbReference>
<evidence type="ECO:0000256" key="13">
    <source>
        <dbReference type="SAM" id="MobiDB-lite"/>
    </source>
</evidence>
<keyword evidence="7 11" id="KW-0408">Iron</keyword>
<accession>A0A8C6Y3H8</accession>
<dbReference type="GO" id="GO:0006270">
    <property type="term" value="P:DNA replication initiation"/>
    <property type="evidence" value="ECO:0007669"/>
    <property type="project" value="Ensembl"/>
</dbReference>
<dbReference type="OMA" id="RINYKPW"/>
<comment type="cofactor">
    <cofactor evidence="11">
        <name>[4Fe-4S] cluster</name>
        <dbReference type="ChEBI" id="CHEBI:49883"/>
    </cofactor>
    <text evidence="11">Binds 1 [4Fe-4S] cluster.</text>
</comment>
<protein>
    <recommendedName>
        <fullName evidence="2 11">DNA primase large subunit</fullName>
    </recommendedName>
</protein>
<dbReference type="Proteomes" id="UP000694559">
    <property type="component" value="Unplaced"/>
</dbReference>
<gene>
    <name evidence="15" type="primary">PRIM2</name>
</gene>
<dbReference type="GO" id="GO:0006269">
    <property type="term" value="P:DNA replication, synthesis of primer"/>
    <property type="evidence" value="ECO:0007669"/>
    <property type="project" value="UniProtKB-KW"/>
</dbReference>
<dbReference type="InterPro" id="IPR016558">
    <property type="entry name" value="DNA_primase_lsu_euk"/>
</dbReference>
<evidence type="ECO:0000256" key="3">
    <source>
        <dbReference type="ARBA" id="ARBA00022485"/>
    </source>
</evidence>
<dbReference type="PANTHER" id="PTHR10537">
    <property type="entry name" value="DNA PRIMASE LARGE SUBUNIT"/>
    <property type="match status" value="1"/>
</dbReference>
<keyword evidence="16" id="KW-1185">Reference proteome</keyword>
<dbReference type="GO" id="GO:0046872">
    <property type="term" value="F:metal ion binding"/>
    <property type="evidence" value="ECO:0007669"/>
    <property type="project" value="UniProtKB-UniRule"/>
</dbReference>
<name>A0A8C6Y3H8_NAJNA</name>
<dbReference type="OrthoDB" id="421393at2759"/>
<comment type="subunit">
    <text evidence="10">Heterodimer of a catalytic subunit PRIM1 and a regulatory subunit PRIM2, also known as the DNA primase complex. Interacts via (C-terminus) with PRIM1. Component of the alpha DNA polymerase complex (also known as the alpha DNA polymerase-primase complex) consisting of four subunits: the catalytic subunit POLA1, the regulatory subunit POLA2, and the primase complex subunits PRIM1 and PRIM2 respectively. Within the complex, POLA1 directly interacts with PRIM2.</text>
</comment>
<evidence type="ECO:0000313" key="16">
    <source>
        <dbReference type="Proteomes" id="UP000694559"/>
    </source>
</evidence>
<dbReference type="GO" id="GO:0003677">
    <property type="term" value="F:DNA binding"/>
    <property type="evidence" value="ECO:0007669"/>
    <property type="project" value="UniProtKB-UniRule"/>
</dbReference>
<dbReference type="GO" id="GO:0005658">
    <property type="term" value="C:alpha DNA polymerase:primase complex"/>
    <property type="evidence" value="ECO:0007669"/>
    <property type="project" value="Ensembl"/>
</dbReference>
<evidence type="ECO:0000256" key="1">
    <source>
        <dbReference type="ARBA" id="ARBA00010564"/>
    </source>
</evidence>